<dbReference type="RefSeq" id="WP_195876631.1">
    <property type="nucleotide sequence ID" value="NZ_JADOEL010000023.1"/>
</dbReference>
<comment type="caution">
    <text evidence="2">The sequence shown here is derived from an EMBL/GenBank/DDBJ whole genome shotgun (WGS) entry which is preliminary data.</text>
</comment>
<evidence type="ECO:0000256" key="1">
    <source>
        <dbReference type="SAM" id="MobiDB-lite"/>
    </source>
</evidence>
<protein>
    <submittedName>
        <fullName evidence="2">Uncharacterized protein</fullName>
    </submittedName>
</protein>
<name>A0ABS0EXS6_9BURK</name>
<dbReference type="Proteomes" id="UP000657372">
    <property type="component" value="Unassembled WGS sequence"/>
</dbReference>
<evidence type="ECO:0000313" key="3">
    <source>
        <dbReference type="Proteomes" id="UP000657372"/>
    </source>
</evidence>
<feature type="region of interest" description="Disordered" evidence="1">
    <location>
        <begin position="1"/>
        <end position="43"/>
    </location>
</feature>
<accession>A0ABS0EXS6</accession>
<organism evidence="2 3">
    <name type="scientific">Herminiimonas contaminans</name>
    <dbReference type="NCBI Taxonomy" id="1111140"/>
    <lineage>
        <taxon>Bacteria</taxon>
        <taxon>Pseudomonadati</taxon>
        <taxon>Pseudomonadota</taxon>
        <taxon>Betaproteobacteria</taxon>
        <taxon>Burkholderiales</taxon>
        <taxon>Oxalobacteraceae</taxon>
        <taxon>Herminiimonas</taxon>
    </lineage>
</organism>
<gene>
    <name evidence="2" type="ORF">IXC47_18355</name>
</gene>
<evidence type="ECO:0000313" key="2">
    <source>
        <dbReference type="EMBL" id="MBF8179648.1"/>
    </source>
</evidence>
<feature type="compositionally biased region" description="Basic and acidic residues" evidence="1">
    <location>
        <begin position="28"/>
        <end position="43"/>
    </location>
</feature>
<sequence>MKKPFVQQAPPPRPVAQPKPLRQLSPAELDKARQARDDIHAHQPELIPMIKQLQELGMIDGWRSVSFTEKEENENK</sequence>
<reference evidence="2 3" key="1">
    <citation type="submission" date="2020-11" db="EMBL/GenBank/DDBJ databases">
        <title>WGS of Herminiimonas contaminans strain Marseille-Q4544 isolated from planarians Schmidtea mediterranea.</title>
        <authorList>
            <person name="Kangale L."/>
        </authorList>
    </citation>
    <scope>NUCLEOTIDE SEQUENCE [LARGE SCALE GENOMIC DNA]</scope>
    <source>
        <strain evidence="2 3">Marseille-Q4544</strain>
    </source>
</reference>
<proteinExistence type="predicted"/>
<dbReference type="EMBL" id="JADOEL010000023">
    <property type="protein sequence ID" value="MBF8179648.1"/>
    <property type="molecule type" value="Genomic_DNA"/>
</dbReference>
<keyword evidence="3" id="KW-1185">Reference proteome</keyword>